<keyword evidence="4" id="KW-0808">Transferase</keyword>
<dbReference type="OrthoDB" id="95460at2"/>
<dbReference type="RefSeq" id="WP_071862959.1">
    <property type="nucleotide sequence ID" value="NZ_CAURXW010000021.1"/>
</dbReference>
<protein>
    <submittedName>
        <fullName evidence="7">PTS system, fructose subfamily, IIA component</fullName>
    </submittedName>
</protein>
<feature type="domain" description="PTS EIIA type-2" evidence="6">
    <location>
        <begin position="14"/>
        <end position="159"/>
    </location>
</feature>
<dbReference type="PROSITE" id="PS00372">
    <property type="entry name" value="PTS_EIIA_TYPE_2_HIS"/>
    <property type="match status" value="1"/>
</dbReference>
<accession>A0A1L8SS87</accession>
<dbReference type="GO" id="GO:0008982">
    <property type="term" value="F:protein-N(PI)-phosphohistidine-sugar phosphotransferase activity"/>
    <property type="evidence" value="ECO:0007669"/>
    <property type="project" value="InterPro"/>
</dbReference>
<dbReference type="GO" id="GO:0009401">
    <property type="term" value="P:phosphoenolpyruvate-dependent sugar phosphotransferase system"/>
    <property type="evidence" value="ECO:0007669"/>
    <property type="project" value="UniProtKB-KW"/>
</dbReference>
<dbReference type="PANTHER" id="PTHR47738">
    <property type="entry name" value="PTS SYSTEM FRUCTOSE-LIKE EIIA COMPONENT-RELATED"/>
    <property type="match status" value="1"/>
</dbReference>
<evidence type="ECO:0000256" key="3">
    <source>
        <dbReference type="ARBA" id="ARBA00022597"/>
    </source>
</evidence>
<dbReference type="PROSITE" id="PS51094">
    <property type="entry name" value="PTS_EIIA_TYPE_2"/>
    <property type="match status" value="1"/>
</dbReference>
<organism evidence="7 8">
    <name type="scientific">Enterococcus devriesei</name>
    <dbReference type="NCBI Taxonomy" id="319970"/>
    <lineage>
        <taxon>Bacteria</taxon>
        <taxon>Bacillati</taxon>
        <taxon>Bacillota</taxon>
        <taxon>Bacilli</taxon>
        <taxon>Lactobacillales</taxon>
        <taxon>Enterococcaceae</taxon>
        <taxon>Enterococcus</taxon>
    </lineage>
</organism>
<dbReference type="STRING" id="319970.RV00_GL000598"/>
<name>A0A1L8SS87_9ENTE</name>
<dbReference type="AlphaFoldDB" id="A0A1L8SS87"/>
<dbReference type="InterPro" id="IPR016152">
    <property type="entry name" value="PTrfase/Anion_transptr"/>
</dbReference>
<dbReference type="InterPro" id="IPR051541">
    <property type="entry name" value="PTS_SugarTrans_NitroReg"/>
</dbReference>
<dbReference type="NCBIfam" id="TIGR00848">
    <property type="entry name" value="fruA"/>
    <property type="match status" value="1"/>
</dbReference>
<dbReference type="Gene3D" id="3.40.930.10">
    <property type="entry name" value="Mannitol-specific EII, Chain A"/>
    <property type="match status" value="1"/>
</dbReference>
<evidence type="ECO:0000313" key="7">
    <source>
        <dbReference type="EMBL" id="OJG34881.1"/>
    </source>
</evidence>
<evidence type="ECO:0000256" key="2">
    <source>
        <dbReference type="ARBA" id="ARBA00022553"/>
    </source>
</evidence>
<dbReference type="Pfam" id="PF00359">
    <property type="entry name" value="PTS_EIIA_2"/>
    <property type="match status" value="1"/>
</dbReference>
<keyword evidence="1" id="KW-0813">Transport</keyword>
<reference evidence="7 8" key="1">
    <citation type="submission" date="2014-12" db="EMBL/GenBank/DDBJ databases">
        <title>Draft genome sequences of 29 type strains of Enterococci.</title>
        <authorList>
            <person name="Zhong Z."/>
            <person name="Sun Z."/>
            <person name="Liu W."/>
            <person name="Zhang W."/>
            <person name="Zhang H."/>
        </authorList>
    </citation>
    <scope>NUCLEOTIDE SEQUENCE [LARGE SCALE GENOMIC DNA]</scope>
    <source>
        <strain evidence="7 8">DSM 22802</strain>
    </source>
</reference>
<evidence type="ECO:0000256" key="5">
    <source>
        <dbReference type="ARBA" id="ARBA00022683"/>
    </source>
</evidence>
<dbReference type="InterPro" id="IPR004715">
    <property type="entry name" value="PTS_IIA_fruc"/>
</dbReference>
<dbReference type="CDD" id="cd00211">
    <property type="entry name" value="PTS_IIA_fru"/>
    <property type="match status" value="1"/>
</dbReference>
<evidence type="ECO:0000256" key="1">
    <source>
        <dbReference type="ARBA" id="ARBA00022448"/>
    </source>
</evidence>
<keyword evidence="3" id="KW-0762">Sugar transport</keyword>
<dbReference type="PANTHER" id="PTHR47738:SF2">
    <property type="entry name" value="PTS SYSTEM FRUCTOSE-LIKE EIIA COMPONENT"/>
    <property type="match status" value="1"/>
</dbReference>
<evidence type="ECO:0000313" key="8">
    <source>
        <dbReference type="Proteomes" id="UP000183700"/>
    </source>
</evidence>
<proteinExistence type="predicted"/>
<keyword evidence="2" id="KW-0597">Phosphoprotein</keyword>
<sequence length="164" mass="18207">MTAEKMMDDFSIGDVITEELIQLEMKAKTKEEAIHELTRLLMANGDIEDEDVFAADVFQREAEGMTGIGNGIAIPHGKSDSVIKTSLVVGKAIAPIEWESIDEKPVQVVILFAVKDTDANTMHIKLLQKVAMLLADEDFIENMINAQTKAEMLELLSKDPMEEE</sequence>
<dbReference type="GO" id="GO:0016020">
    <property type="term" value="C:membrane"/>
    <property type="evidence" value="ECO:0007669"/>
    <property type="project" value="InterPro"/>
</dbReference>
<dbReference type="EMBL" id="JXKM01000011">
    <property type="protein sequence ID" value="OJG34881.1"/>
    <property type="molecule type" value="Genomic_DNA"/>
</dbReference>
<evidence type="ECO:0000256" key="4">
    <source>
        <dbReference type="ARBA" id="ARBA00022679"/>
    </source>
</evidence>
<dbReference type="InterPro" id="IPR002178">
    <property type="entry name" value="PTS_EIIA_type-2_dom"/>
</dbReference>
<gene>
    <name evidence="7" type="ORF">RV00_GL000598</name>
</gene>
<dbReference type="SUPFAM" id="SSF55804">
    <property type="entry name" value="Phoshotransferase/anion transport protein"/>
    <property type="match status" value="1"/>
</dbReference>
<evidence type="ECO:0000259" key="6">
    <source>
        <dbReference type="PROSITE" id="PS51094"/>
    </source>
</evidence>
<dbReference type="Proteomes" id="UP000183700">
    <property type="component" value="Unassembled WGS sequence"/>
</dbReference>
<keyword evidence="5" id="KW-0598">Phosphotransferase system</keyword>
<keyword evidence="8" id="KW-1185">Reference proteome</keyword>
<comment type="caution">
    <text evidence="7">The sequence shown here is derived from an EMBL/GenBank/DDBJ whole genome shotgun (WGS) entry which is preliminary data.</text>
</comment>